<sequence length="923" mass="97518">MDADGDGKGGCMVTVIGRAAETARLLAELGRNDVPFAVSIEGEAGIGKTVLLDEVVTAAHGARVLRARCVQAESGLGYAGLIDLLGPYTTQVLDLLPAPQRRALEVALLLSDAGRDIIDLHAVSRALLTSLELLARDAFTLLVIDDIQWLDPPTGRALAFALRRLEGTAVGLLATRRTESPNDPYPVDLVGVRHTRVALQPLADETLAAIVRLNSTATLPSATVSRLVTVAGGNPMYALELAAHQSAQAQDESWWTLPPKLHTLLAGRLDRLSAQVTLPLAAVATMRHPTVAGIGAALGTAAAQDLRPALDSGVLSVVEGRLRFVHPLLGMAARARLTASERRDLHRRIAAVVADPEERARHLTEAADGPDAATAADIERGADAARARGAPEIAAELAEAAARLTPAADVVGVCRRLSAAAYHHVTAGNVARGRQRLAAALDLAPAGGAHAELRWRLGMLTHLDGDTDSAVSILEAALVDAADDPPMQATVERKLAGLYRLQGRMSRSLEVADNALRWARAAGGKNVLLESLTAYAGTILLLDGAIPAPMWHQLDQLARGAAVTAAHHDPDGFLAVADYTVGNPVNAVARLERVLGRAVAHGDELGQIWAASYLAHAELVAGRWQQARSLATDALDRARRLPSVLQLGSALHAAALVEAHFGEADTARTHIAEHLSMLADSGLRYPACWARSISGFLSYSLGDPRAAHEVLGPLIRELRDMGIRAAVRPHLVWYDIDAMVELGDLDGAAALAEELRSSAAALDRPAAMMTANRGAALVRAARGDLPAATSALAASLAVADELGTPFERARTLLALGTVLRRGKQKRAARDRLHEARDIFDTLGAGAWSARSATELTRIGGRQPTSHLTGTQRQIARLVGEGLTNQEIADQLFLSVKTVAGHLTGIYAKLGVRSRTELARHQHG</sequence>
<dbReference type="PANTHER" id="PTHR16305:SF35">
    <property type="entry name" value="TRANSCRIPTIONAL ACTIVATOR DOMAIN"/>
    <property type="match status" value="1"/>
</dbReference>
<keyword evidence="5" id="KW-1185">Reference proteome</keyword>
<dbReference type="SUPFAM" id="SSF52540">
    <property type="entry name" value="P-loop containing nucleoside triphosphate hydrolases"/>
    <property type="match status" value="1"/>
</dbReference>
<dbReference type="CDD" id="cd06170">
    <property type="entry name" value="LuxR_C_like"/>
    <property type="match status" value="1"/>
</dbReference>
<dbReference type="Pfam" id="PF13191">
    <property type="entry name" value="AAA_16"/>
    <property type="match status" value="1"/>
</dbReference>
<dbReference type="Pfam" id="PF00196">
    <property type="entry name" value="GerE"/>
    <property type="match status" value="1"/>
</dbReference>
<dbReference type="InterPro" id="IPR011990">
    <property type="entry name" value="TPR-like_helical_dom_sf"/>
</dbReference>
<dbReference type="PROSITE" id="PS50043">
    <property type="entry name" value="HTH_LUXR_2"/>
    <property type="match status" value="1"/>
</dbReference>
<dbReference type="PRINTS" id="PR00038">
    <property type="entry name" value="HTHLUXR"/>
</dbReference>
<dbReference type="InterPro" id="IPR000792">
    <property type="entry name" value="Tscrpt_reg_LuxR_C"/>
</dbReference>
<dbReference type="EMBL" id="BAAALT010000003">
    <property type="protein sequence ID" value="GAA1782946.1"/>
    <property type="molecule type" value="Genomic_DNA"/>
</dbReference>
<keyword evidence="2" id="KW-0067">ATP-binding</keyword>
<evidence type="ECO:0000313" key="4">
    <source>
        <dbReference type="EMBL" id="GAA1782946.1"/>
    </source>
</evidence>
<dbReference type="SUPFAM" id="SSF46894">
    <property type="entry name" value="C-terminal effector domain of the bipartite response regulators"/>
    <property type="match status" value="1"/>
</dbReference>
<feature type="domain" description="HTH luxR-type" evidence="3">
    <location>
        <begin position="860"/>
        <end position="923"/>
    </location>
</feature>
<dbReference type="SMART" id="SM00421">
    <property type="entry name" value="HTH_LUXR"/>
    <property type="match status" value="1"/>
</dbReference>
<gene>
    <name evidence="4" type="ORF">GCM10009682_01270</name>
</gene>
<dbReference type="Gene3D" id="1.25.40.10">
    <property type="entry name" value="Tetratricopeptide repeat domain"/>
    <property type="match status" value="3"/>
</dbReference>
<dbReference type="InterPro" id="IPR041664">
    <property type="entry name" value="AAA_16"/>
</dbReference>
<dbReference type="RefSeq" id="WP_344125032.1">
    <property type="nucleotide sequence ID" value="NZ_BAAALT010000003.1"/>
</dbReference>
<evidence type="ECO:0000259" key="3">
    <source>
        <dbReference type="PROSITE" id="PS50043"/>
    </source>
</evidence>
<dbReference type="PANTHER" id="PTHR16305">
    <property type="entry name" value="TESTICULAR SOLUBLE ADENYLYL CYCLASE"/>
    <property type="match status" value="1"/>
</dbReference>
<evidence type="ECO:0000256" key="2">
    <source>
        <dbReference type="ARBA" id="ARBA00022840"/>
    </source>
</evidence>
<name>A0ABN2LBJ5_9ACTN</name>
<proteinExistence type="predicted"/>
<dbReference type="InterPro" id="IPR016032">
    <property type="entry name" value="Sig_transdc_resp-reg_C-effctor"/>
</dbReference>
<dbReference type="SUPFAM" id="SSF48452">
    <property type="entry name" value="TPR-like"/>
    <property type="match status" value="2"/>
</dbReference>
<accession>A0ABN2LBJ5</accession>
<dbReference type="InterPro" id="IPR027417">
    <property type="entry name" value="P-loop_NTPase"/>
</dbReference>
<protein>
    <submittedName>
        <fullName evidence="4">LuxR family transcriptional regulator</fullName>
    </submittedName>
</protein>
<organism evidence="4 5">
    <name type="scientific">Luedemannella flava</name>
    <dbReference type="NCBI Taxonomy" id="349316"/>
    <lineage>
        <taxon>Bacteria</taxon>
        <taxon>Bacillati</taxon>
        <taxon>Actinomycetota</taxon>
        <taxon>Actinomycetes</taxon>
        <taxon>Micromonosporales</taxon>
        <taxon>Micromonosporaceae</taxon>
        <taxon>Luedemannella</taxon>
    </lineage>
</organism>
<reference evidence="4 5" key="1">
    <citation type="journal article" date="2019" name="Int. J. Syst. Evol. Microbiol.">
        <title>The Global Catalogue of Microorganisms (GCM) 10K type strain sequencing project: providing services to taxonomists for standard genome sequencing and annotation.</title>
        <authorList>
            <consortium name="The Broad Institute Genomics Platform"/>
            <consortium name="The Broad Institute Genome Sequencing Center for Infectious Disease"/>
            <person name="Wu L."/>
            <person name="Ma J."/>
        </authorList>
    </citation>
    <scope>NUCLEOTIDE SEQUENCE [LARGE SCALE GENOMIC DNA]</scope>
    <source>
        <strain evidence="4 5">JCM 13250</strain>
    </source>
</reference>
<comment type="caution">
    <text evidence="4">The sequence shown here is derived from an EMBL/GenBank/DDBJ whole genome shotgun (WGS) entry which is preliminary data.</text>
</comment>
<dbReference type="InterPro" id="IPR036388">
    <property type="entry name" value="WH-like_DNA-bd_sf"/>
</dbReference>
<evidence type="ECO:0000256" key="1">
    <source>
        <dbReference type="ARBA" id="ARBA00022741"/>
    </source>
</evidence>
<keyword evidence="1" id="KW-0547">Nucleotide-binding</keyword>
<dbReference type="Gene3D" id="1.10.10.10">
    <property type="entry name" value="Winged helix-like DNA-binding domain superfamily/Winged helix DNA-binding domain"/>
    <property type="match status" value="1"/>
</dbReference>
<dbReference type="Proteomes" id="UP001500218">
    <property type="component" value="Unassembled WGS sequence"/>
</dbReference>
<evidence type="ECO:0000313" key="5">
    <source>
        <dbReference type="Proteomes" id="UP001500218"/>
    </source>
</evidence>